<dbReference type="AlphaFoldDB" id="A0A0B2B651"/>
<evidence type="ECO:0000313" key="4">
    <source>
        <dbReference type="Proteomes" id="UP000230842"/>
    </source>
</evidence>
<evidence type="ECO:0000259" key="2">
    <source>
        <dbReference type="Pfam" id="PF00561"/>
    </source>
</evidence>
<dbReference type="GO" id="GO:0016787">
    <property type="term" value="F:hydrolase activity"/>
    <property type="evidence" value="ECO:0007669"/>
    <property type="project" value="UniProtKB-KW"/>
</dbReference>
<keyword evidence="4" id="KW-1185">Reference proteome</keyword>
<dbReference type="InterPro" id="IPR000639">
    <property type="entry name" value="Epox_hydrolase-like"/>
</dbReference>
<dbReference type="PRINTS" id="PR00412">
    <property type="entry name" value="EPOXHYDRLASE"/>
</dbReference>
<name>A0A0B2B651_9ACTN</name>
<feature type="domain" description="AB hydrolase-1" evidence="2">
    <location>
        <begin position="28"/>
        <end position="282"/>
    </location>
</feature>
<organism evidence="3 4">
    <name type="scientific">Mumia flava</name>
    <dbReference type="NCBI Taxonomy" id="1348852"/>
    <lineage>
        <taxon>Bacteria</taxon>
        <taxon>Bacillati</taxon>
        <taxon>Actinomycetota</taxon>
        <taxon>Actinomycetes</taxon>
        <taxon>Propionibacteriales</taxon>
        <taxon>Nocardioidaceae</taxon>
        <taxon>Mumia</taxon>
    </lineage>
</organism>
<dbReference type="InterPro" id="IPR029058">
    <property type="entry name" value="AB_hydrolase_fold"/>
</dbReference>
<dbReference type="Gene3D" id="3.40.50.1820">
    <property type="entry name" value="alpha/beta hydrolase"/>
    <property type="match status" value="1"/>
</dbReference>
<dbReference type="EMBL" id="PGEZ01000001">
    <property type="protein sequence ID" value="PJJ58436.1"/>
    <property type="molecule type" value="Genomic_DNA"/>
</dbReference>
<protein>
    <submittedName>
        <fullName evidence="3">Pimeloyl-ACP methyl ester carboxylesterase</fullName>
    </submittedName>
</protein>
<evidence type="ECO:0000256" key="1">
    <source>
        <dbReference type="ARBA" id="ARBA00022801"/>
    </source>
</evidence>
<dbReference type="PANTHER" id="PTHR43329">
    <property type="entry name" value="EPOXIDE HYDROLASE"/>
    <property type="match status" value="1"/>
</dbReference>
<dbReference type="OrthoDB" id="2987348at2"/>
<dbReference type="InterPro" id="IPR000073">
    <property type="entry name" value="AB_hydrolase_1"/>
</dbReference>
<accession>A0A0B2B651</accession>
<dbReference type="SUPFAM" id="SSF53474">
    <property type="entry name" value="alpha/beta-Hydrolases"/>
    <property type="match status" value="1"/>
</dbReference>
<proteinExistence type="predicted"/>
<dbReference type="Pfam" id="PF00561">
    <property type="entry name" value="Abhydrolase_1"/>
    <property type="match status" value="1"/>
</dbReference>
<keyword evidence="1" id="KW-0378">Hydrolase</keyword>
<comment type="caution">
    <text evidence="3">The sequence shown here is derived from an EMBL/GenBank/DDBJ whole genome shotgun (WGS) entry which is preliminary data.</text>
</comment>
<reference evidence="3 4" key="1">
    <citation type="submission" date="2017-11" db="EMBL/GenBank/DDBJ databases">
        <title>Genomic Encyclopedia of Archaeal and Bacterial Type Strains, Phase II (KMG-II): From Individual Species to Whole Genera.</title>
        <authorList>
            <person name="Goeker M."/>
        </authorList>
    </citation>
    <scope>NUCLEOTIDE SEQUENCE [LARGE SCALE GENOMIC DNA]</scope>
    <source>
        <strain evidence="3 4">DSM 27763</strain>
    </source>
</reference>
<sequence length="295" mass="32508">MASDGTPISVHSRGATLAVYRDGDPSGPTVVLVHGFPDDHSVWDRAVPLLSDLDVVRYDVRGAGASSVPGDVDGYRIERLVDDLAAVIDAVRPDGEPVHLVGHDWGSVQLWAGVFAAAEDPRLTGRLASFTSISGPDLRLYGGFLRAAWRDRRLGVLCRQLAKSWYVGAFQVPRLPEAGFDRASETIRSVLRRSQRFDRYGGDPWGPDLARNASNGVNLYRANAFRQLGGLAPEPTDVPVTLVVPTRDDFLSPELYEDLPRRVPELDRVDVDAGHWMVWTHPERTAEVIRRRVAA</sequence>
<evidence type="ECO:0000313" key="3">
    <source>
        <dbReference type="EMBL" id="PJJ58436.1"/>
    </source>
</evidence>
<gene>
    <name evidence="3" type="ORF">CLV56_2687</name>
</gene>
<dbReference type="RefSeq" id="WP_039364274.1">
    <property type="nucleotide sequence ID" value="NZ_PGEZ01000001.1"/>
</dbReference>
<dbReference type="Proteomes" id="UP000230842">
    <property type="component" value="Unassembled WGS sequence"/>
</dbReference>